<evidence type="ECO:0000313" key="2">
    <source>
        <dbReference type="Proteomes" id="UP000317650"/>
    </source>
</evidence>
<dbReference type="Proteomes" id="UP000317650">
    <property type="component" value="Chromosome 3"/>
</dbReference>
<reference evidence="1 2" key="1">
    <citation type="journal article" date="2019" name="Nat. Plants">
        <title>Genome sequencing of Musa balbisiana reveals subgenome evolution and function divergence in polyploid bananas.</title>
        <authorList>
            <person name="Yao X."/>
        </authorList>
    </citation>
    <scope>NUCLEOTIDE SEQUENCE [LARGE SCALE GENOMIC DNA]</scope>
    <source>
        <strain evidence="2">cv. DH-PKW</strain>
        <tissue evidence="1">Leaves</tissue>
    </source>
</reference>
<accession>A0A4S8JAC6</accession>
<protein>
    <submittedName>
        <fullName evidence="1">Uncharacterized protein</fullName>
    </submittedName>
</protein>
<gene>
    <name evidence="1" type="ORF">C4D60_Mb03t16190</name>
</gene>
<dbReference type="AlphaFoldDB" id="A0A4S8JAC6"/>
<keyword evidence="2" id="KW-1185">Reference proteome</keyword>
<evidence type="ECO:0000313" key="1">
    <source>
        <dbReference type="EMBL" id="THU58611.1"/>
    </source>
</evidence>
<organism evidence="1 2">
    <name type="scientific">Musa balbisiana</name>
    <name type="common">Banana</name>
    <dbReference type="NCBI Taxonomy" id="52838"/>
    <lineage>
        <taxon>Eukaryota</taxon>
        <taxon>Viridiplantae</taxon>
        <taxon>Streptophyta</taxon>
        <taxon>Embryophyta</taxon>
        <taxon>Tracheophyta</taxon>
        <taxon>Spermatophyta</taxon>
        <taxon>Magnoliopsida</taxon>
        <taxon>Liliopsida</taxon>
        <taxon>Zingiberales</taxon>
        <taxon>Musaceae</taxon>
        <taxon>Musa</taxon>
    </lineage>
</organism>
<name>A0A4S8JAC6_MUSBA</name>
<dbReference type="EMBL" id="PYDT01000006">
    <property type="protein sequence ID" value="THU58611.1"/>
    <property type="molecule type" value="Genomic_DNA"/>
</dbReference>
<sequence>MPPSRNKAPDYCGSPSLCTLSIWLGLGIRQVLRAVEQHPQARLDDQLPLSRLLNLLCTTLRRKSAPLARKIIDINDIKPVPCSVLSDYIYVE</sequence>
<comment type="caution">
    <text evidence="1">The sequence shown here is derived from an EMBL/GenBank/DDBJ whole genome shotgun (WGS) entry which is preliminary data.</text>
</comment>
<proteinExistence type="predicted"/>